<name>A0ABM8E8F8_9HYPH</name>
<dbReference type="Proteomes" id="UP001317629">
    <property type="component" value="Chromosome"/>
</dbReference>
<gene>
    <name evidence="2" type="ORF">SS37A_17480</name>
</gene>
<proteinExistence type="predicted"/>
<keyword evidence="2" id="KW-0449">Lipoprotein</keyword>
<organism evidence="2 3">
    <name type="scientific">Methylocystis iwaonis</name>
    <dbReference type="NCBI Taxonomy" id="2885079"/>
    <lineage>
        <taxon>Bacteria</taxon>
        <taxon>Pseudomonadati</taxon>
        <taxon>Pseudomonadota</taxon>
        <taxon>Alphaproteobacteria</taxon>
        <taxon>Hyphomicrobiales</taxon>
        <taxon>Methylocystaceae</taxon>
        <taxon>Methylocystis</taxon>
    </lineage>
</organism>
<reference evidence="2 3" key="1">
    <citation type="journal article" date="2023" name="Int. J. Syst. Evol. Microbiol.">
        <title>Methylocystis iwaonis sp. nov., a type II methane-oxidizing bacterium from surface soil of a rice paddy field in Japan, and emended description of the genus Methylocystis (ex Whittenbury et al. 1970) Bowman et al. 1993.</title>
        <authorList>
            <person name="Kaise H."/>
            <person name="Sawadogo J.B."/>
            <person name="Alam M.S."/>
            <person name="Ueno C."/>
            <person name="Dianou D."/>
            <person name="Shinjo R."/>
            <person name="Asakawa S."/>
        </authorList>
    </citation>
    <scope>NUCLEOTIDE SEQUENCE [LARGE SCALE GENOMIC DNA]</scope>
    <source>
        <strain evidence="2 3">SS37A-Re</strain>
    </source>
</reference>
<accession>A0ABM8E8F8</accession>
<dbReference type="Pfam" id="PF05990">
    <property type="entry name" value="DUF900"/>
    <property type="match status" value="1"/>
</dbReference>
<evidence type="ECO:0000313" key="3">
    <source>
        <dbReference type="Proteomes" id="UP001317629"/>
    </source>
</evidence>
<dbReference type="InterPro" id="IPR029058">
    <property type="entry name" value="AB_hydrolase_fold"/>
</dbReference>
<evidence type="ECO:0000256" key="1">
    <source>
        <dbReference type="SAM" id="MobiDB-lite"/>
    </source>
</evidence>
<dbReference type="PANTHER" id="PTHR36513">
    <property type="entry name" value="ABC TRANSMEMBRANE TYPE-1 DOMAIN-CONTAINING PROTEIN"/>
    <property type="match status" value="1"/>
</dbReference>
<sequence length="388" mass="41530">MRITLPLSTLLAATLLSGCVSDGMRAVDGHWTNAVSMVSGPQGEPNRIPLFVASTRRGEGATDDGRAHFSLTAIGVPQNHRPGAVERPSFGGADKSRHFTVLSKRNMDEEEFYGELAAHVSGRIGVSRDILLYVHGFNTSHDEARFRLAQVVADGGFSGVPTLFSWNSRGGLFNYESDKEAATVSRDALEKVVLSLARTPGVGRIHILAHSMGSWLTMETLRGIALSGHPDLDGKLGEVMLANPDIDLNVFRQQVARLDPHRVSIFVANNDRALSLSSRIAGDRPRLGAMDPAKPQDKAEIDRLGVAVHDISSFSTDFIGHGAFAEAPDVVRKIGAHIAAPRVQDADKQAIPDFRGEDTGATTVPQTPPPPGAVQKVETSPLPPVAGR</sequence>
<dbReference type="InterPro" id="IPR010297">
    <property type="entry name" value="DUF900_hydrolase"/>
</dbReference>
<evidence type="ECO:0000313" key="2">
    <source>
        <dbReference type="EMBL" id="BDV34219.1"/>
    </source>
</evidence>
<keyword evidence="3" id="KW-1185">Reference proteome</keyword>
<dbReference type="RefSeq" id="WP_281931864.1">
    <property type="nucleotide sequence ID" value="NZ_AP027142.1"/>
</dbReference>
<feature type="region of interest" description="Disordered" evidence="1">
    <location>
        <begin position="344"/>
        <end position="388"/>
    </location>
</feature>
<feature type="compositionally biased region" description="Basic and acidic residues" evidence="1">
    <location>
        <begin position="344"/>
        <end position="358"/>
    </location>
</feature>
<dbReference type="PROSITE" id="PS51257">
    <property type="entry name" value="PROKAR_LIPOPROTEIN"/>
    <property type="match status" value="1"/>
</dbReference>
<protein>
    <submittedName>
        <fullName evidence="2">Lipoprotein</fullName>
    </submittedName>
</protein>
<dbReference type="SUPFAM" id="SSF53474">
    <property type="entry name" value="alpha/beta-Hydrolases"/>
    <property type="match status" value="1"/>
</dbReference>
<dbReference type="Gene3D" id="3.40.50.1820">
    <property type="entry name" value="alpha/beta hydrolase"/>
    <property type="match status" value="1"/>
</dbReference>
<dbReference type="EMBL" id="AP027142">
    <property type="protein sequence ID" value="BDV34219.1"/>
    <property type="molecule type" value="Genomic_DNA"/>
</dbReference>
<dbReference type="PANTHER" id="PTHR36513:SF1">
    <property type="entry name" value="TRANSMEMBRANE PROTEIN"/>
    <property type="match status" value="1"/>
</dbReference>